<dbReference type="SUPFAM" id="SSF55550">
    <property type="entry name" value="SH2 domain"/>
    <property type="match status" value="1"/>
</dbReference>
<dbReference type="GO" id="GO:0030971">
    <property type="term" value="F:receptor tyrosine kinase binding"/>
    <property type="evidence" value="ECO:0007669"/>
    <property type="project" value="TreeGrafter"/>
</dbReference>
<feature type="domain" description="SH2" evidence="6">
    <location>
        <begin position="244"/>
        <end position="287"/>
    </location>
</feature>
<dbReference type="PRINTS" id="PR00452">
    <property type="entry name" value="SH3DOMAIN"/>
</dbReference>
<dbReference type="PROSITE" id="PS50002">
    <property type="entry name" value="SH3"/>
    <property type="match status" value="1"/>
</dbReference>
<proteinExistence type="predicted"/>
<dbReference type="PROSITE" id="PS50001">
    <property type="entry name" value="SH2"/>
    <property type="match status" value="1"/>
</dbReference>
<dbReference type="Gene3D" id="3.30.505.10">
    <property type="entry name" value="SH2 domain"/>
    <property type="match status" value="1"/>
</dbReference>
<keyword evidence="9" id="KW-1185">Reference proteome</keyword>
<dbReference type="GO" id="GO:0035591">
    <property type="term" value="F:signaling adaptor activity"/>
    <property type="evidence" value="ECO:0007669"/>
    <property type="project" value="TreeGrafter"/>
</dbReference>
<accession>A0A448WH71</accession>
<evidence type="ECO:0000256" key="5">
    <source>
        <dbReference type="SAM" id="MobiDB-lite"/>
    </source>
</evidence>
<dbReference type="GO" id="GO:0048013">
    <property type="term" value="P:ephrin receptor signaling pathway"/>
    <property type="evidence" value="ECO:0007669"/>
    <property type="project" value="TreeGrafter"/>
</dbReference>
<evidence type="ECO:0000259" key="7">
    <source>
        <dbReference type="PROSITE" id="PS50002"/>
    </source>
</evidence>
<keyword evidence="1 4" id="KW-0728">SH3 domain</keyword>
<dbReference type="InterPro" id="IPR036860">
    <property type="entry name" value="SH2_dom_sf"/>
</dbReference>
<evidence type="ECO:0000259" key="6">
    <source>
        <dbReference type="PROSITE" id="PS50001"/>
    </source>
</evidence>
<feature type="region of interest" description="Disordered" evidence="5">
    <location>
        <begin position="188"/>
        <end position="211"/>
    </location>
</feature>
<dbReference type="InterPro" id="IPR001452">
    <property type="entry name" value="SH3_domain"/>
</dbReference>
<comment type="caution">
    <text evidence="8">The sequence shown here is derived from an EMBL/GenBank/DDBJ whole genome shotgun (WGS) entry which is preliminary data.</text>
</comment>
<dbReference type="InterPro" id="IPR036028">
    <property type="entry name" value="SH3-like_dom_sf"/>
</dbReference>
<dbReference type="GO" id="GO:0005737">
    <property type="term" value="C:cytoplasm"/>
    <property type="evidence" value="ECO:0007669"/>
    <property type="project" value="TreeGrafter"/>
</dbReference>
<dbReference type="CDD" id="cd00173">
    <property type="entry name" value="SH2"/>
    <property type="match status" value="1"/>
</dbReference>
<evidence type="ECO:0000313" key="8">
    <source>
        <dbReference type="EMBL" id="VEL11692.1"/>
    </source>
</evidence>
<evidence type="ECO:0000256" key="4">
    <source>
        <dbReference type="PROSITE-ProRule" id="PRU00192"/>
    </source>
</evidence>
<organism evidence="8 9">
    <name type="scientific">Protopolystoma xenopodis</name>
    <dbReference type="NCBI Taxonomy" id="117903"/>
    <lineage>
        <taxon>Eukaryota</taxon>
        <taxon>Metazoa</taxon>
        <taxon>Spiralia</taxon>
        <taxon>Lophotrochozoa</taxon>
        <taxon>Platyhelminthes</taxon>
        <taxon>Monogenea</taxon>
        <taxon>Polyopisthocotylea</taxon>
        <taxon>Polystomatidea</taxon>
        <taxon>Polystomatidae</taxon>
        <taxon>Protopolystoma</taxon>
    </lineage>
</organism>
<feature type="domain" description="SH3" evidence="7">
    <location>
        <begin position="74"/>
        <end position="136"/>
    </location>
</feature>
<sequence length="306" mass="34606">MNNTSLSCSASNLRSNRLQTSVIQQAQAQLLAQQYQQQQQQQVLHPGPGISKQFLASEPGLTVNSTTDDNGPIYPTEKVLTLYAFTRNQIEELSFEANEVLEVIEKPADDPDWWRCRNSRGDLGLVPRNYVRLIISAPNPSLTVPEQTQAISPAMMVGQRHQPFHLQKQHHLQELQQGSIINQSAGVALSPKPNPSHSSPQTFIKPQQQRPYQHLEPGYQDGETLRLDYASRSLAARLSADKPWCWGVISRADCESMLTEFALPGEFVVRDSESHVSHCFSHFLISFCTHFSIYLRFLPINQRIYL</sequence>
<dbReference type="Pfam" id="PF14604">
    <property type="entry name" value="SH3_9"/>
    <property type="match status" value="1"/>
</dbReference>
<reference evidence="8" key="1">
    <citation type="submission" date="2018-11" db="EMBL/GenBank/DDBJ databases">
        <authorList>
            <consortium name="Pathogen Informatics"/>
        </authorList>
    </citation>
    <scope>NUCLEOTIDE SEQUENCE</scope>
</reference>
<evidence type="ECO:0008006" key="10">
    <source>
        <dbReference type="Google" id="ProtNLM"/>
    </source>
</evidence>
<dbReference type="EMBL" id="CAAALY010012540">
    <property type="protein sequence ID" value="VEL11692.1"/>
    <property type="molecule type" value="Genomic_DNA"/>
</dbReference>
<keyword evidence="2 3" id="KW-0727">SH2 domain</keyword>
<dbReference type="SMART" id="SM00326">
    <property type="entry name" value="SH3"/>
    <property type="match status" value="1"/>
</dbReference>
<name>A0A448WH71_9PLAT</name>
<dbReference type="PANTHER" id="PTHR19969:SF14">
    <property type="entry name" value="DREADLOCKS, ISOFORM B"/>
    <property type="match status" value="1"/>
</dbReference>
<evidence type="ECO:0000313" key="9">
    <source>
        <dbReference type="Proteomes" id="UP000784294"/>
    </source>
</evidence>
<dbReference type="AlphaFoldDB" id="A0A448WH71"/>
<dbReference type="GO" id="GO:0016477">
    <property type="term" value="P:cell migration"/>
    <property type="evidence" value="ECO:0007669"/>
    <property type="project" value="TreeGrafter"/>
</dbReference>
<evidence type="ECO:0000256" key="2">
    <source>
        <dbReference type="ARBA" id="ARBA00022999"/>
    </source>
</evidence>
<dbReference type="CDD" id="cd11767">
    <property type="entry name" value="SH3_Nck_3"/>
    <property type="match status" value="1"/>
</dbReference>
<dbReference type="FunFam" id="2.30.30.40:FF:000110">
    <property type="entry name" value="Cytoplasmic protein"/>
    <property type="match status" value="1"/>
</dbReference>
<dbReference type="SUPFAM" id="SSF50044">
    <property type="entry name" value="SH3-domain"/>
    <property type="match status" value="1"/>
</dbReference>
<gene>
    <name evidence="8" type="ORF">PXEA_LOCUS5132</name>
</gene>
<feature type="compositionally biased region" description="Polar residues" evidence="5">
    <location>
        <begin position="195"/>
        <end position="211"/>
    </location>
</feature>
<dbReference type="Proteomes" id="UP000784294">
    <property type="component" value="Unassembled WGS sequence"/>
</dbReference>
<protein>
    <recommendedName>
        <fullName evidence="10">SH3 domain-containing protein</fullName>
    </recommendedName>
</protein>
<dbReference type="Pfam" id="PF00017">
    <property type="entry name" value="SH2"/>
    <property type="match status" value="1"/>
</dbReference>
<dbReference type="PANTHER" id="PTHR19969">
    <property type="entry name" value="SH2-SH3 ADAPTOR PROTEIN-RELATED"/>
    <property type="match status" value="1"/>
</dbReference>
<dbReference type="InterPro" id="IPR051184">
    <property type="entry name" value="Tyrosine-phos_adapter"/>
</dbReference>
<dbReference type="Gene3D" id="2.30.30.40">
    <property type="entry name" value="SH3 Domains"/>
    <property type="match status" value="1"/>
</dbReference>
<evidence type="ECO:0000256" key="3">
    <source>
        <dbReference type="PROSITE-ProRule" id="PRU00191"/>
    </source>
</evidence>
<dbReference type="OrthoDB" id="26539at2759"/>
<dbReference type="InterPro" id="IPR000980">
    <property type="entry name" value="SH2"/>
</dbReference>
<evidence type="ECO:0000256" key="1">
    <source>
        <dbReference type="ARBA" id="ARBA00022443"/>
    </source>
</evidence>